<proteinExistence type="predicted"/>
<dbReference type="Proteomes" id="UP000759246">
    <property type="component" value="Unassembled WGS sequence"/>
</dbReference>
<evidence type="ECO:0000313" key="3">
    <source>
        <dbReference type="Proteomes" id="UP000759246"/>
    </source>
</evidence>
<dbReference type="EMBL" id="JABZGF010000003">
    <property type="protein sequence ID" value="MBF0965647.1"/>
    <property type="molecule type" value="Genomic_DNA"/>
</dbReference>
<reference evidence="2" key="1">
    <citation type="submission" date="2020-04" db="EMBL/GenBank/DDBJ databases">
        <title>Deep metagenomics examines the oral microbiome during advanced dental caries in children, revealing novel taxa and co-occurrences with host molecules.</title>
        <authorList>
            <person name="Baker J.L."/>
            <person name="Morton J.T."/>
            <person name="Dinis M."/>
            <person name="Alvarez R."/>
            <person name="Tran N.C."/>
            <person name="Knight R."/>
            <person name="Edlund A."/>
        </authorList>
    </citation>
    <scope>NUCLEOTIDE SEQUENCE</scope>
    <source>
        <strain evidence="2">JCVI_30_bin.13</strain>
    </source>
</reference>
<evidence type="ECO:0000256" key="1">
    <source>
        <dbReference type="SAM" id="MobiDB-lite"/>
    </source>
</evidence>
<feature type="compositionally biased region" description="Basic and acidic residues" evidence="1">
    <location>
        <begin position="39"/>
        <end position="54"/>
    </location>
</feature>
<feature type="region of interest" description="Disordered" evidence="1">
    <location>
        <begin position="24"/>
        <end position="84"/>
    </location>
</feature>
<protein>
    <submittedName>
        <fullName evidence="2">Uncharacterized protein</fullName>
    </submittedName>
</protein>
<organism evidence="2 3">
    <name type="scientific">Actinomyces bouchesdurhonensis</name>
    <dbReference type="NCBI Taxonomy" id="1852361"/>
    <lineage>
        <taxon>Bacteria</taxon>
        <taxon>Bacillati</taxon>
        <taxon>Actinomycetota</taxon>
        <taxon>Actinomycetes</taxon>
        <taxon>Actinomycetales</taxon>
        <taxon>Actinomycetaceae</taxon>
        <taxon>Actinomyces</taxon>
    </lineage>
</organism>
<dbReference type="AlphaFoldDB" id="A0A929RPF4"/>
<sequence>MKITATFDSYEEFIAFANGTGEKQLIDAPTGGAQAPQEAPKKTEAKKSTPKKVEVVQAAEEAPWASEPTFTPRGGAADDSIVNPATGKIYEEGVKAEKVDESYRTKVRKTLATLNKKTGKNTASELIHTFGVEKLTEVALEDLPALMKKAEETLNA</sequence>
<name>A0A929RPF4_9ACTO</name>
<gene>
    <name evidence="2" type="ORF">HXK09_00470</name>
</gene>
<accession>A0A929RPF4</accession>
<evidence type="ECO:0000313" key="2">
    <source>
        <dbReference type="EMBL" id="MBF0965647.1"/>
    </source>
</evidence>
<comment type="caution">
    <text evidence="2">The sequence shown here is derived from an EMBL/GenBank/DDBJ whole genome shotgun (WGS) entry which is preliminary data.</text>
</comment>